<sequence>MCSKEARRTILWMCWVVNMIVTSIYYILSFITSTNLIKSYKLLDISISNQIWRAPVAASVLGGLLVLLFNLTSCAILIRKSIEKRGPGLGYGFIVAMCFTLAFFVLLCGLVLDGFRETVSTELEVKLVGTWSKYNTGQYIGTIAFAYICFVMFILFFFALVIFQSAVSEELGIVTVQAAGAAGPNPYAQMSELPFPPAYAGAGDASLPGGGKSAAGLGGSVPLGAPAMAAAVAASAAGRGAAAV</sequence>
<keyword evidence="1" id="KW-0472">Membrane</keyword>
<keyword evidence="3" id="KW-1185">Reference proteome</keyword>
<feature type="transmembrane region" description="Helical" evidence="1">
    <location>
        <begin position="12"/>
        <end position="31"/>
    </location>
</feature>
<gene>
    <name evidence="2" type="ORF">Rsub_06086</name>
</gene>
<proteinExistence type="predicted"/>
<keyword evidence="1" id="KW-1133">Transmembrane helix</keyword>
<dbReference type="Proteomes" id="UP000247498">
    <property type="component" value="Unassembled WGS sequence"/>
</dbReference>
<evidence type="ECO:0000313" key="3">
    <source>
        <dbReference type="Proteomes" id="UP000247498"/>
    </source>
</evidence>
<dbReference type="InParanoid" id="A0A2V0P1L2"/>
<accession>A0A2V0P1L2</accession>
<dbReference type="AlphaFoldDB" id="A0A2V0P1L2"/>
<dbReference type="EMBL" id="BDRX01000044">
    <property type="protein sequence ID" value="GBF93754.1"/>
    <property type="molecule type" value="Genomic_DNA"/>
</dbReference>
<name>A0A2V0P1L2_9CHLO</name>
<evidence type="ECO:0000256" key="1">
    <source>
        <dbReference type="SAM" id="Phobius"/>
    </source>
</evidence>
<keyword evidence="1" id="KW-0812">Transmembrane</keyword>
<evidence type="ECO:0000313" key="2">
    <source>
        <dbReference type="EMBL" id="GBF93754.1"/>
    </source>
</evidence>
<feature type="transmembrane region" description="Helical" evidence="1">
    <location>
        <begin position="51"/>
        <end position="78"/>
    </location>
</feature>
<reference evidence="2 3" key="1">
    <citation type="journal article" date="2018" name="Sci. Rep.">
        <title>Raphidocelis subcapitata (=Pseudokirchneriella subcapitata) provides an insight into genome evolution and environmental adaptations in the Sphaeropleales.</title>
        <authorList>
            <person name="Suzuki S."/>
            <person name="Yamaguchi H."/>
            <person name="Nakajima N."/>
            <person name="Kawachi M."/>
        </authorList>
    </citation>
    <scope>NUCLEOTIDE SEQUENCE [LARGE SCALE GENOMIC DNA]</scope>
    <source>
        <strain evidence="2 3">NIES-35</strain>
    </source>
</reference>
<protein>
    <submittedName>
        <fullName evidence="2">Uncharacterized protein</fullName>
    </submittedName>
</protein>
<dbReference type="OrthoDB" id="539231at2759"/>
<feature type="transmembrane region" description="Helical" evidence="1">
    <location>
        <begin position="139"/>
        <end position="163"/>
    </location>
</feature>
<organism evidence="2 3">
    <name type="scientific">Raphidocelis subcapitata</name>
    <dbReference type="NCBI Taxonomy" id="307507"/>
    <lineage>
        <taxon>Eukaryota</taxon>
        <taxon>Viridiplantae</taxon>
        <taxon>Chlorophyta</taxon>
        <taxon>core chlorophytes</taxon>
        <taxon>Chlorophyceae</taxon>
        <taxon>CS clade</taxon>
        <taxon>Sphaeropleales</taxon>
        <taxon>Selenastraceae</taxon>
        <taxon>Raphidocelis</taxon>
    </lineage>
</organism>
<comment type="caution">
    <text evidence="2">The sequence shown here is derived from an EMBL/GenBank/DDBJ whole genome shotgun (WGS) entry which is preliminary data.</text>
</comment>
<feature type="transmembrane region" description="Helical" evidence="1">
    <location>
        <begin position="90"/>
        <end position="112"/>
    </location>
</feature>